<accession>A0ABY5TT71</accession>
<feature type="domain" description="Glyceraldehyde 3-phosphate dehydrogenase NAD(P) binding" evidence="5">
    <location>
        <begin position="3"/>
        <end position="153"/>
    </location>
</feature>
<dbReference type="InterPro" id="IPR020828">
    <property type="entry name" value="GlycerAld_3-P_DH_NAD(P)-bd"/>
</dbReference>
<evidence type="ECO:0000313" key="7">
    <source>
        <dbReference type="Proteomes" id="UP001059934"/>
    </source>
</evidence>
<sequence>MTIKVAINGFGRIGRLALRAAWHRDDYEIVQINEVVGDAHAAAHLLKYDSVHGTWDKSITSEGSGSEARIVIEGQSIAYSQNQHIADTNWSGVDMVVECTGTFKSQKALAPYFDQSVKKVVVSAPVKDGTLNIVMGVNDHLYTNQAIVTAASCTTNCLAPVVDVLLKSFGIKHAAITTIHDITNTQSILDEYHSDLRRSRASGLSLIPTSTGSATAITEIFPELKGRINGLAVRVPLANASLTDCVFELESEVDVDQVNDALRTASEGRLNGILGFSDQPLVSVDYTNDKRSGVVDGLSTMVINKSQVKLLIWYDNEIGYVNRMMELAAKVATSIER</sequence>
<dbReference type="Pfam" id="PF00044">
    <property type="entry name" value="Gp_dh_N"/>
    <property type="match status" value="1"/>
</dbReference>
<dbReference type="CDD" id="cd18126">
    <property type="entry name" value="GAPDH_I_C"/>
    <property type="match status" value="1"/>
</dbReference>
<dbReference type="Proteomes" id="UP001059934">
    <property type="component" value="Chromosome"/>
</dbReference>
<keyword evidence="2 4" id="KW-0560">Oxidoreductase</keyword>
<dbReference type="InterPro" id="IPR020830">
    <property type="entry name" value="GlycerAld_3-P_DH_AS"/>
</dbReference>
<name>A0ABY5TT71_9GAMM</name>
<dbReference type="EMBL" id="CP103416">
    <property type="protein sequence ID" value="UVW35354.1"/>
    <property type="molecule type" value="Genomic_DNA"/>
</dbReference>
<dbReference type="InterPro" id="IPR054835">
    <property type="entry name" value="G3PDH_Arsen"/>
</dbReference>
<gene>
    <name evidence="6" type="ORF">NYF23_01795</name>
</gene>
<dbReference type="InterPro" id="IPR006424">
    <property type="entry name" value="Glyceraldehyde-3-P_DH_1"/>
</dbReference>
<dbReference type="Gene3D" id="3.30.360.10">
    <property type="entry name" value="Dihydrodipicolinate Reductase, domain 2"/>
    <property type="match status" value="1"/>
</dbReference>
<protein>
    <recommendedName>
        <fullName evidence="4">Glyceraldehyde-3-phosphate dehydrogenase</fullName>
        <ecNumber evidence="4">1.2.1.-</ecNumber>
    </recommendedName>
</protein>
<evidence type="ECO:0000313" key="6">
    <source>
        <dbReference type="EMBL" id="UVW35354.1"/>
    </source>
</evidence>
<dbReference type="Pfam" id="PF02800">
    <property type="entry name" value="Gp_dh_C"/>
    <property type="match status" value="1"/>
</dbReference>
<dbReference type="PROSITE" id="PS00071">
    <property type="entry name" value="GAPDH"/>
    <property type="match status" value="1"/>
</dbReference>
<dbReference type="EC" id="1.2.1.-" evidence="4"/>
<dbReference type="NCBIfam" id="NF033735">
    <property type="entry name" value="G3PDH_Arsen"/>
    <property type="match status" value="1"/>
</dbReference>
<keyword evidence="7" id="KW-1185">Reference proteome</keyword>
<evidence type="ECO:0000259" key="5">
    <source>
        <dbReference type="SMART" id="SM00846"/>
    </source>
</evidence>
<dbReference type="CDD" id="cd05214">
    <property type="entry name" value="GAPDH_I_N"/>
    <property type="match status" value="1"/>
</dbReference>
<dbReference type="PANTHER" id="PTHR42955:SF1">
    <property type="entry name" value="GLYCERALDEHYDE-3-PHOSPHATE DEHYDROGENASE"/>
    <property type="match status" value="1"/>
</dbReference>
<dbReference type="PIRSF" id="PIRSF000149">
    <property type="entry name" value="GAP_DH"/>
    <property type="match status" value="1"/>
</dbReference>
<dbReference type="PRINTS" id="PR00078">
    <property type="entry name" value="G3PDHDRGNASE"/>
</dbReference>
<dbReference type="NCBIfam" id="TIGR01534">
    <property type="entry name" value="GAPDH-I"/>
    <property type="match status" value="1"/>
</dbReference>
<comment type="similarity">
    <text evidence="1 3">Belongs to the glyceraldehyde-3-phosphate dehydrogenase family.</text>
</comment>
<evidence type="ECO:0000256" key="1">
    <source>
        <dbReference type="ARBA" id="ARBA00007406"/>
    </source>
</evidence>
<organism evidence="6 7">
    <name type="scientific">SAR92 clade bacterium H455</name>
    <dbReference type="NCBI Taxonomy" id="2974818"/>
    <lineage>
        <taxon>Bacteria</taxon>
        <taxon>Pseudomonadati</taxon>
        <taxon>Pseudomonadota</taxon>
        <taxon>Gammaproteobacteria</taxon>
        <taxon>Cellvibrionales</taxon>
        <taxon>Porticoccaceae</taxon>
        <taxon>SAR92 clade</taxon>
    </lineage>
</organism>
<dbReference type="SMART" id="SM00846">
    <property type="entry name" value="Gp_dh_N"/>
    <property type="match status" value="1"/>
</dbReference>
<evidence type="ECO:0000256" key="2">
    <source>
        <dbReference type="ARBA" id="ARBA00023002"/>
    </source>
</evidence>
<reference evidence="6" key="1">
    <citation type="submission" date="2022-08" db="EMBL/GenBank/DDBJ databases">
        <title>Catabolic pathway analysis in culturable SAR92 clade bacteria reveals their overlooked roles in DMSP degradation in coastal seas.</title>
        <authorList>
            <person name="He X."/>
            <person name="Zhang X."/>
            <person name="Zhang Y."/>
        </authorList>
    </citation>
    <scope>NUCLEOTIDE SEQUENCE</scope>
    <source>
        <strain evidence="6">H455</strain>
    </source>
</reference>
<dbReference type="InterPro" id="IPR020829">
    <property type="entry name" value="GlycerAld_3-P_DH_cat"/>
</dbReference>
<dbReference type="InterPro" id="IPR052978">
    <property type="entry name" value="GAP_dehydrogenase"/>
</dbReference>
<dbReference type="InterPro" id="IPR020831">
    <property type="entry name" value="GlycerAld/Erythrose_P_DH"/>
</dbReference>
<evidence type="ECO:0000256" key="3">
    <source>
        <dbReference type="RuleBase" id="RU000397"/>
    </source>
</evidence>
<proteinExistence type="inferred from homology"/>
<dbReference type="PANTHER" id="PTHR42955">
    <property type="entry name" value="GLYCERALDEHYDE-3-PHOSPHATE DEHYDROGENASE"/>
    <property type="match status" value="1"/>
</dbReference>
<dbReference type="SUPFAM" id="SSF51735">
    <property type="entry name" value="NAD(P)-binding Rossmann-fold domains"/>
    <property type="match status" value="1"/>
</dbReference>
<dbReference type="SUPFAM" id="SSF55347">
    <property type="entry name" value="Glyceraldehyde-3-phosphate dehydrogenase-like, C-terminal domain"/>
    <property type="match status" value="1"/>
</dbReference>
<dbReference type="InterPro" id="IPR036291">
    <property type="entry name" value="NAD(P)-bd_dom_sf"/>
</dbReference>
<evidence type="ECO:0000256" key="4">
    <source>
        <dbReference type="RuleBase" id="RU361160"/>
    </source>
</evidence>
<dbReference type="Gene3D" id="3.40.50.720">
    <property type="entry name" value="NAD(P)-binding Rossmann-like Domain"/>
    <property type="match status" value="1"/>
</dbReference>